<evidence type="ECO:0000313" key="6">
    <source>
        <dbReference type="EMBL" id="KAH3889885.1"/>
    </source>
</evidence>
<dbReference type="Proteomes" id="UP000828390">
    <property type="component" value="Unassembled WGS sequence"/>
</dbReference>
<accession>A0A9D4N8U7</accession>
<evidence type="ECO:0000313" key="7">
    <source>
        <dbReference type="Proteomes" id="UP000828390"/>
    </source>
</evidence>
<dbReference type="InterPro" id="IPR019786">
    <property type="entry name" value="Zinc_finger_PHD-type_CS"/>
</dbReference>
<dbReference type="GO" id="GO:0008270">
    <property type="term" value="F:zinc ion binding"/>
    <property type="evidence" value="ECO:0007669"/>
    <property type="project" value="UniProtKB-KW"/>
</dbReference>
<evidence type="ECO:0000256" key="1">
    <source>
        <dbReference type="ARBA" id="ARBA00022723"/>
    </source>
</evidence>
<dbReference type="Gene3D" id="3.90.320.10">
    <property type="match status" value="1"/>
</dbReference>
<dbReference type="PANTHER" id="PTHR47526:SF4">
    <property type="entry name" value="SWIM-TYPE DOMAIN-CONTAINING PROTEIN"/>
    <property type="match status" value="1"/>
</dbReference>
<keyword evidence="3" id="KW-0862">Zinc</keyword>
<dbReference type="AlphaFoldDB" id="A0A9D4N8U7"/>
<dbReference type="Pfam" id="PF09588">
    <property type="entry name" value="YqaJ"/>
    <property type="match status" value="1"/>
</dbReference>
<evidence type="ECO:0000256" key="3">
    <source>
        <dbReference type="ARBA" id="ARBA00022833"/>
    </source>
</evidence>
<dbReference type="InterPro" id="IPR019787">
    <property type="entry name" value="Znf_PHD-finger"/>
</dbReference>
<evidence type="ECO:0000259" key="5">
    <source>
        <dbReference type="PROSITE" id="PS50016"/>
    </source>
</evidence>
<gene>
    <name evidence="6" type="ORF">DPMN_013952</name>
</gene>
<dbReference type="CDD" id="cd15505">
    <property type="entry name" value="PHD_ING"/>
    <property type="match status" value="1"/>
</dbReference>
<dbReference type="GO" id="GO:0006281">
    <property type="term" value="P:DNA repair"/>
    <property type="evidence" value="ECO:0007669"/>
    <property type="project" value="UniProtKB-ARBA"/>
</dbReference>
<evidence type="ECO:0000256" key="4">
    <source>
        <dbReference type="PROSITE-ProRule" id="PRU00146"/>
    </source>
</evidence>
<keyword evidence="7" id="KW-1185">Reference proteome</keyword>
<keyword evidence="1" id="KW-0479">Metal-binding</keyword>
<dbReference type="InterPro" id="IPR011335">
    <property type="entry name" value="Restrct_endonuc-II-like"/>
</dbReference>
<dbReference type="SUPFAM" id="SSF52980">
    <property type="entry name" value="Restriction endonuclease-like"/>
    <property type="match status" value="1"/>
</dbReference>
<name>A0A9D4N8U7_DREPO</name>
<dbReference type="InterPro" id="IPR013083">
    <property type="entry name" value="Znf_RING/FYVE/PHD"/>
</dbReference>
<dbReference type="EMBL" id="JAIWYP010000001">
    <property type="protein sequence ID" value="KAH3889885.1"/>
    <property type="molecule type" value="Genomic_DNA"/>
</dbReference>
<dbReference type="SUPFAM" id="SSF57903">
    <property type="entry name" value="FYVE/PHD zinc finger"/>
    <property type="match status" value="1"/>
</dbReference>
<dbReference type="SMART" id="SM00249">
    <property type="entry name" value="PHD"/>
    <property type="match status" value="1"/>
</dbReference>
<comment type="caution">
    <text evidence="6">The sequence shown here is derived from an EMBL/GenBank/DDBJ whole genome shotgun (WGS) entry which is preliminary data.</text>
</comment>
<sequence>MSNTADTLIKVKDTTSYREKLSALEAARYDDKLKLIDGCDPYQIESKKWSTDVGLLPSVQYYDVQHYLLYTTSAYTKEDLQAYKGLDAYNQFINGWVRERCAIVCGGNTVVSAKVMHSQRLSETPLRPWLICSKDGKILGAHCNCIAGLGEACTHIAALLYAIEATVKLRDSKTVTEEKAYWLLPSALKKVSYKEIKDIDFTAAKTAKRNFRSALEEEACDTVTLKTPTPRTPVPRTPASKVRDNKVLEASDEDIDQLLKTLAEAGSKAAILSITEPYCDKFVPKAISQDFPAVLSDLKNDKCLEMNYFELVEHCKQMNLKCSKEQSCAVEFATREQRNNKLWHQFRAGRITASRARQVCVTSKAAPSQSLIKSICYPGVTNVETPAIKWGKDNESVAKEQFISAMEALHDNFRVEDVGLVISEDKQFIGASSDGIVTCDCCGQATLEIKCPYSCRDNVLQDLDYLVVNDGVKTLKKDHDYFYQIQTQLGCTGMERAYFVVWTAVDIHVEEIEFCQVTWDKICAESEILFKTAILPELVGKFYSRPSKVLQSTSLNTTVNNNDNSKNVAEDESFCYCEQGEFGTMICCDNNVCSIGWFHYPCVNVESKQKGKWYCPDCRKLQQFSRCGKKRKCTV</sequence>
<proteinExistence type="predicted"/>
<dbReference type="CDD" id="cd22343">
    <property type="entry name" value="PDDEXK_lambda_exonuclease-like"/>
    <property type="match status" value="1"/>
</dbReference>
<dbReference type="InterPro" id="IPR001965">
    <property type="entry name" value="Znf_PHD"/>
</dbReference>
<dbReference type="InterPro" id="IPR011011">
    <property type="entry name" value="Znf_FYVE_PHD"/>
</dbReference>
<reference evidence="6" key="2">
    <citation type="submission" date="2020-11" db="EMBL/GenBank/DDBJ databases">
        <authorList>
            <person name="McCartney M.A."/>
            <person name="Auch B."/>
            <person name="Kono T."/>
            <person name="Mallez S."/>
            <person name="Becker A."/>
            <person name="Gohl D.M."/>
            <person name="Silverstein K.A.T."/>
            <person name="Koren S."/>
            <person name="Bechman K.B."/>
            <person name="Herman A."/>
            <person name="Abrahante J.E."/>
            <person name="Garbe J."/>
        </authorList>
    </citation>
    <scope>NUCLEOTIDE SEQUENCE</scope>
    <source>
        <strain evidence="6">Duluth1</strain>
        <tissue evidence="6">Whole animal</tissue>
    </source>
</reference>
<evidence type="ECO:0000256" key="2">
    <source>
        <dbReference type="ARBA" id="ARBA00022771"/>
    </source>
</evidence>
<dbReference type="InterPro" id="IPR019080">
    <property type="entry name" value="YqaJ_viral_recombinase"/>
</dbReference>
<dbReference type="PROSITE" id="PS01359">
    <property type="entry name" value="ZF_PHD_1"/>
    <property type="match status" value="1"/>
</dbReference>
<organism evidence="6 7">
    <name type="scientific">Dreissena polymorpha</name>
    <name type="common">Zebra mussel</name>
    <name type="synonym">Mytilus polymorpha</name>
    <dbReference type="NCBI Taxonomy" id="45954"/>
    <lineage>
        <taxon>Eukaryota</taxon>
        <taxon>Metazoa</taxon>
        <taxon>Spiralia</taxon>
        <taxon>Lophotrochozoa</taxon>
        <taxon>Mollusca</taxon>
        <taxon>Bivalvia</taxon>
        <taxon>Autobranchia</taxon>
        <taxon>Heteroconchia</taxon>
        <taxon>Euheterodonta</taxon>
        <taxon>Imparidentia</taxon>
        <taxon>Neoheterodontei</taxon>
        <taxon>Myida</taxon>
        <taxon>Dreissenoidea</taxon>
        <taxon>Dreissenidae</taxon>
        <taxon>Dreissena</taxon>
    </lineage>
</organism>
<dbReference type="PROSITE" id="PS50016">
    <property type="entry name" value="ZF_PHD_2"/>
    <property type="match status" value="1"/>
</dbReference>
<reference evidence="6" key="1">
    <citation type="journal article" date="2019" name="bioRxiv">
        <title>The Genome of the Zebra Mussel, Dreissena polymorpha: A Resource for Invasive Species Research.</title>
        <authorList>
            <person name="McCartney M.A."/>
            <person name="Auch B."/>
            <person name="Kono T."/>
            <person name="Mallez S."/>
            <person name="Zhang Y."/>
            <person name="Obille A."/>
            <person name="Becker A."/>
            <person name="Abrahante J.E."/>
            <person name="Garbe J."/>
            <person name="Badalamenti J.P."/>
            <person name="Herman A."/>
            <person name="Mangelson H."/>
            <person name="Liachko I."/>
            <person name="Sullivan S."/>
            <person name="Sone E.D."/>
            <person name="Koren S."/>
            <person name="Silverstein K.A.T."/>
            <person name="Beckman K.B."/>
            <person name="Gohl D.M."/>
        </authorList>
    </citation>
    <scope>NUCLEOTIDE SEQUENCE</scope>
    <source>
        <strain evidence="6">Duluth1</strain>
        <tissue evidence="6">Whole animal</tissue>
    </source>
</reference>
<protein>
    <recommendedName>
        <fullName evidence="5">PHD-type domain-containing protein</fullName>
    </recommendedName>
</protein>
<dbReference type="PANTHER" id="PTHR47526">
    <property type="entry name" value="ATP-DEPENDENT DNA HELICASE"/>
    <property type="match status" value="1"/>
</dbReference>
<dbReference type="Gene3D" id="3.30.40.10">
    <property type="entry name" value="Zinc/RING finger domain, C3HC4 (zinc finger)"/>
    <property type="match status" value="1"/>
</dbReference>
<dbReference type="InterPro" id="IPR011604">
    <property type="entry name" value="PDDEXK-like_dom_sf"/>
</dbReference>
<feature type="domain" description="PHD-type" evidence="5">
    <location>
        <begin position="572"/>
        <end position="621"/>
    </location>
</feature>
<keyword evidence="2 4" id="KW-0863">Zinc-finger</keyword>